<dbReference type="GO" id="GO:0008658">
    <property type="term" value="F:penicillin binding"/>
    <property type="evidence" value="ECO:0007669"/>
    <property type="project" value="InterPro"/>
</dbReference>
<proteinExistence type="predicted"/>
<dbReference type="PROSITE" id="PS51178">
    <property type="entry name" value="PASTA"/>
    <property type="match status" value="1"/>
</dbReference>
<keyword evidence="2" id="KW-0645">Protease</keyword>
<keyword evidence="5" id="KW-0808">Transferase</keyword>
<dbReference type="InterPro" id="IPR012338">
    <property type="entry name" value="Beta-lactam/transpept-like"/>
</dbReference>
<dbReference type="SUPFAM" id="SSF56519">
    <property type="entry name" value="Penicillin binding protein dimerisation domain"/>
    <property type="match status" value="1"/>
</dbReference>
<keyword evidence="6" id="KW-1185">Reference proteome</keyword>
<sequence length="662" mass="72271">MAAKYAPRHVRRRDWAGIKLTVVALLFGATWLVLWGRAFQVQVLMGDELARMAKRQHLASEFISGERGRIFDSQGRMLAQSVQSRSIYARPMDVKDSARVSRELGRILGIPRSQVAGKLKSTRPFVWLSRQVNDREASLVEALELPGIELVDEYKRFYPNGHLAGQLLGFNGYDGQGLEGLERSLQLRLVGKKDKTIVQRDARGRKLYLDGSEDSDDVRGEDVHLTIDADIQAVAEQALEKAVVRNKGSNGTGLVIEVATGEIKAWAQYPFFNPNIYGQYRPSSWRNRIALDALEPGSTLKPFVIAAALQEKAVTRDSSFDCENGKWEMRGATIRDTHEYGILPVHKILRYSSNIGAAKIGLELGASRLHGYLSKLGFGARPGLDLPGESKGILREPGAWQKVDLANISFGQGMSATPLQVARGYLCLARKGVMVPLKLLKGEQSQEPERKVFDVDVAREVLSMMRDVVEEDGTGRVARIDGIDVGGKTGTAQKASAKGGYGDKYVASFVGLIPAGEPEYLVLVMVDEPEPNHYGSVVAAPAVREIAIQTLAFLGKLPEPAAEAVLATAARSGKDGTVRRSALGMHEKGRMRTALRQAGSTVPDVVGLSLRRAVEILATAGTVPDFEGEGVVVRRQDPKPGRAWPDGSKRCVLWLGKHPGRS</sequence>
<keyword evidence="2" id="KW-0378">Hydrolase</keyword>
<dbReference type="GO" id="GO:0016740">
    <property type="term" value="F:transferase activity"/>
    <property type="evidence" value="ECO:0007669"/>
    <property type="project" value="UniProtKB-KW"/>
</dbReference>
<keyword evidence="3" id="KW-0472">Membrane</keyword>
<dbReference type="PANTHER" id="PTHR30627:SF1">
    <property type="entry name" value="PEPTIDOGLYCAN D,D-TRANSPEPTIDASE FTSI"/>
    <property type="match status" value="1"/>
</dbReference>
<keyword evidence="2" id="KW-0121">Carboxypeptidase</keyword>
<dbReference type="Gene3D" id="3.30.450.330">
    <property type="match status" value="1"/>
</dbReference>
<comment type="subcellular location">
    <subcellularLocation>
        <location evidence="1">Membrane</location>
    </subcellularLocation>
</comment>
<dbReference type="Pfam" id="PF03717">
    <property type="entry name" value="PBP_dimer"/>
    <property type="match status" value="1"/>
</dbReference>
<evidence type="ECO:0000256" key="2">
    <source>
        <dbReference type="ARBA" id="ARBA00022645"/>
    </source>
</evidence>
<dbReference type="Gene3D" id="3.90.1310.10">
    <property type="entry name" value="Penicillin-binding protein 2a (Domain 2)"/>
    <property type="match status" value="1"/>
</dbReference>
<dbReference type="GO" id="GO:0071555">
    <property type="term" value="P:cell wall organization"/>
    <property type="evidence" value="ECO:0007669"/>
    <property type="project" value="TreeGrafter"/>
</dbReference>
<dbReference type="InterPro" id="IPR001460">
    <property type="entry name" value="PCN-bd_Tpept"/>
</dbReference>
<gene>
    <name evidence="5" type="ORF">DFE_1824</name>
</gene>
<reference evidence="5 6" key="1">
    <citation type="journal article" date="2018" name="Sci. Adv.">
        <title>Multi-heme cytochromes provide a pathway for survival in energy-limited environments.</title>
        <authorList>
            <person name="Deng X."/>
            <person name="Dohmae N."/>
            <person name="Nealson K.H."/>
            <person name="Hashimoto K."/>
            <person name="Okamoto A."/>
        </authorList>
    </citation>
    <scope>NUCLEOTIDE SEQUENCE [LARGE SCALE GENOMIC DNA]</scope>
    <source>
        <strain evidence="5 6">IS5</strain>
    </source>
</reference>
<dbReference type="SUPFAM" id="SSF54184">
    <property type="entry name" value="Penicillin-binding protein 2x (pbp-2x), c-terminal domain"/>
    <property type="match status" value="1"/>
</dbReference>
<feature type="domain" description="PASTA" evidence="4">
    <location>
        <begin position="596"/>
        <end position="657"/>
    </location>
</feature>
<dbReference type="KEGG" id="dfl:DFE_1824"/>
<dbReference type="PANTHER" id="PTHR30627">
    <property type="entry name" value="PEPTIDOGLYCAN D,D-TRANSPEPTIDASE"/>
    <property type="match status" value="1"/>
</dbReference>
<evidence type="ECO:0000313" key="6">
    <source>
        <dbReference type="Proteomes" id="UP000269883"/>
    </source>
</evidence>
<evidence type="ECO:0000313" key="5">
    <source>
        <dbReference type="EMBL" id="BBD08550.1"/>
    </source>
</evidence>
<dbReference type="SUPFAM" id="SSF56601">
    <property type="entry name" value="beta-lactamase/transpeptidase-like"/>
    <property type="match status" value="1"/>
</dbReference>
<dbReference type="InterPro" id="IPR005311">
    <property type="entry name" value="PBP_dimer"/>
</dbReference>
<name>A0A2Z6AZD6_9BACT</name>
<organism evidence="5 6">
    <name type="scientific">Desulfovibrio ferrophilus</name>
    <dbReference type="NCBI Taxonomy" id="241368"/>
    <lineage>
        <taxon>Bacteria</taxon>
        <taxon>Pseudomonadati</taxon>
        <taxon>Thermodesulfobacteriota</taxon>
        <taxon>Desulfovibrionia</taxon>
        <taxon>Desulfovibrionales</taxon>
        <taxon>Desulfovibrionaceae</taxon>
        <taxon>Desulfovibrio</taxon>
    </lineage>
</organism>
<dbReference type="OrthoDB" id="9789078at2"/>
<dbReference type="InterPro" id="IPR050515">
    <property type="entry name" value="Beta-lactam/transpept"/>
</dbReference>
<evidence type="ECO:0000256" key="3">
    <source>
        <dbReference type="ARBA" id="ARBA00023136"/>
    </source>
</evidence>
<protein>
    <submittedName>
        <fullName evidence="5">Peptidoglycan glycosyltransferase</fullName>
    </submittedName>
</protein>
<dbReference type="GO" id="GO:0004180">
    <property type="term" value="F:carboxypeptidase activity"/>
    <property type="evidence" value="ECO:0007669"/>
    <property type="project" value="UniProtKB-KW"/>
</dbReference>
<dbReference type="GO" id="GO:0005886">
    <property type="term" value="C:plasma membrane"/>
    <property type="evidence" value="ECO:0007669"/>
    <property type="project" value="TreeGrafter"/>
</dbReference>
<dbReference type="AlphaFoldDB" id="A0A2Z6AZD6"/>
<dbReference type="EMBL" id="AP017378">
    <property type="protein sequence ID" value="BBD08550.1"/>
    <property type="molecule type" value="Genomic_DNA"/>
</dbReference>
<dbReference type="Gene3D" id="1.10.150.770">
    <property type="match status" value="1"/>
</dbReference>
<dbReference type="Pfam" id="PF03793">
    <property type="entry name" value="PASTA"/>
    <property type="match status" value="1"/>
</dbReference>
<dbReference type="InterPro" id="IPR005543">
    <property type="entry name" value="PASTA_dom"/>
</dbReference>
<dbReference type="RefSeq" id="WP_126378734.1">
    <property type="nucleotide sequence ID" value="NZ_AP017378.1"/>
</dbReference>
<accession>A0A2Z6AZD6</accession>
<evidence type="ECO:0000259" key="4">
    <source>
        <dbReference type="PROSITE" id="PS51178"/>
    </source>
</evidence>
<dbReference type="Gene3D" id="3.40.710.10">
    <property type="entry name" value="DD-peptidase/beta-lactamase superfamily"/>
    <property type="match status" value="1"/>
</dbReference>
<dbReference type="Proteomes" id="UP000269883">
    <property type="component" value="Chromosome"/>
</dbReference>
<evidence type="ECO:0000256" key="1">
    <source>
        <dbReference type="ARBA" id="ARBA00004370"/>
    </source>
</evidence>
<dbReference type="InterPro" id="IPR036138">
    <property type="entry name" value="PBP_dimer_sf"/>
</dbReference>
<dbReference type="Pfam" id="PF00905">
    <property type="entry name" value="Transpeptidase"/>
    <property type="match status" value="1"/>
</dbReference>